<proteinExistence type="predicted"/>
<sequence>MLKHVRSVGAALILLCAGSAVQAEPTAQQLMERNFYISKISMLKSQTTMSLIAADGQKRERKMETLSKLQKNGIDSNLIVRFQYPADIKGTGFLEMERADADDDLWIYLPALQKVRRLISNNKKDSFMGSDFSYGEMLPPRVELYQHTLLRSETVENQDCYVIQSIPVSDKVRNDSGYSKKISWLRKDSALEAKVEYYDLEGQLLKVQWLRQPKLVEADKGRWLAQSREMTNVQTGHKTLFSLDVIDTKVSIADNVFSTRTLESR</sequence>
<feature type="chain" id="PRO_5046557097" evidence="1">
    <location>
        <begin position="23"/>
        <end position="265"/>
    </location>
</feature>
<evidence type="ECO:0000256" key="1">
    <source>
        <dbReference type="SAM" id="SignalP"/>
    </source>
</evidence>
<gene>
    <name evidence="3" type="ORF">ACFPM8_18205</name>
</gene>
<name>A0ABW0MFY0_9BURK</name>
<dbReference type="Pfam" id="PF17131">
    <property type="entry name" value="LolA_like"/>
    <property type="match status" value="1"/>
</dbReference>
<dbReference type="InterPro" id="IPR033399">
    <property type="entry name" value="TP_0789-like"/>
</dbReference>
<keyword evidence="1" id="KW-0732">Signal</keyword>
<dbReference type="CDD" id="cd16329">
    <property type="entry name" value="LolA_like"/>
    <property type="match status" value="1"/>
</dbReference>
<keyword evidence="4" id="KW-1185">Reference proteome</keyword>
<keyword evidence="3" id="KW-0449">Lipoprotein</keyword>
<evidence type="ECO:0000313" key="3">
    <source>
        <dbReference type="EMBL" id="MFC5475898.1"/>
    </source>
</evidence>
<dbReference type="RefSeq" id="WP_378999617.1">
    <property type="nucleotide sequence ID" value="NZ_JBHSMT010000029.1"/>
</dbReference>
<protein>
    <submittedName>
        <fullName evidence="3">Outer membrane lipoprotein-sorting protein</fullName>
    </submittedName>
</protein>
<dbReference type="EMBL" id="JBHSMT010000029">
    <property type="protein sequence ID" value="MFC5475898.1"/>
    <property type="molecule type" value="Genomic_DNA"/>
</dbReference>
<organism evidence="3 4">
    <name type="scientific">Paraherbaspirillum soli</name>
    <dbReference type="NCBI Taxonomy" id="631222"/>
    <lineage>
        <taxon>Bacteria</taxon>
        <taxon>Pseudomonadati</taxon>
        <taxon>Pseudomonadota</taxon>
        <taxon>Betaproteobacteria</taxon>
        <taxon>Burkholderiales</taxon>
        <taxon>Oxalobacteraceae</taxon>
        <taxon>Paraherbaspirillum</taxon>
    </lineage>
</organism>
<reference evidence="4" key="1">
    <citation type="journal article" date="2019" name="Int. J. Syst. Evol. Microbiol.">
        <title>The Global Catalogue of Microorganisms (GCM) 10K type strain sequencing project: providing services to taxonomists for standard genome sequencing and annotation.</title>
        <authorList>
            <consortium name="The Broad Institute Genomics Platform"/>
            <consortium name="The Broad Institute Genome Sequencing Center for Infectious Disease"/>
            <person name="Wu L."/>
            <person name="Ma J."/>
        </authorList>
    </citation>
    <scope>NUCLEOTIDE SEQUENCE [LARGE SCALE GENOMIC DNA]</scope>
    <source>
        <strain evidence="4">JCM 17066</strain>
    </source>
</reference>
<feature type="domain" description="Uncharacterized protein TP-0789" evidence="2">
    <location>
        <begin position="77"/>
        <end position="263"/>
    </location>
</feature>
<dbReference type="Proteomes" id="UP001596045">
    <property type="component" value="Unassembled WGS sequence"/>
</dbReference>
<dbReference type="Gene3D" id="2.50.20.10">
    <property type="entry name" value="Lipoprotein localisation LolA/LolB/LppX"/>
    <property type="match status" value="1"/>
</dbReference>
<evidence type="ECO:0000313" key="4">
    <source>
        <dbReference type="Proteomes" id="UP001596045"/>
    </source>
</evidence>
<accession>A0ABW0MFY0</accession>
<comment type="caution">
    <text evidence="3">The sequence shown here is derived from an EMBL/GenBank/DDBJ whole genome shotgun (WGS) entry which is preliminary data.</text>
</comment>
<evidence type="ECO:0000259" key="2">
    <source>
        <dbReference type="Pfam" id="PF17131"/>
    </source>
</evidence>
<feature type="signal peptide" evidence="1">
    <location>
        <begin position="1"/>
        <end position="22"/>
    </location>
</feature>